<evidence type="ECO:0000259" key="10">
    <source>
        <dbReference type="PROSITE" id="PS50280"/>
    </source>
</evidence>
<dbReference type="InterPro" id="IPR013087">
    <property type="entry name" value="Znf_C2H2_type"/>
</dbReference>
<dbReference type="Pfam" id="PF13912">
    <property type="entry name" value="zf-C2H2_6"/>
    <property type="match status" value="1"/>
</dbReference>
<feature type="compositionally biased region" description="Low complexity" evidence="8">
    <location>
        <begin position="1405"/>
        <end position="1445"/>
    </location>
</feature>
<evidence type="ECO:0000256" key="1">
    <source>
        <dbReference type="ARBA" id="ARBA00004123"/>
    </source>
</evidence>
<feature type="region of interest" description="Disordered" evidence="8">
    <location>
        <begin position="1377"/>
        <end position="1461"/>
    </location>
</feature>
<accession>A0A6L2PD62</accession>
<sequence>MESTDPQGAPGDVENDDGITGSTIPTSQAESELDDWSPVPGSQLDSSVRKVAAASRLLFLTVEYVEEPPSEYGRSAFSSFEPGAPFSPQPSSSLSEFEHRVSPLDPNMSSAARYSPVYTITGTSASALAVITGEAPSAGGTSTSSDPSSPFPTSQVVSPIINSSPANALPSSPSSGNPYLDATQGHATTVAHSYVNPSSPLQILSDTPATAGEGLLRQVVTGSTYFTTTAASSASGSILGTTPPHSPLQPPLTPTDNFVVASSNGPLVDSVPATPPDYHGSGDMTVSVAVTASPRRVNSASELMIQQDATQLVGGAPDDSGQYHGLKTEGGSVQLLISSSDGSSITYSLDPGQAGYVEQLDNVLDTFKSQGLVIEEGEEGDLRVRHHAIARDGTTLPLDVALNVTTEQHQALIDAELLDTQVNGEIDSQVHRLEHPLLGEDVDMNLGVPTSGLKAGAPDSYASILLNGHGESIIKDNSSTLPRRSKRHQIKVPSPEQEIITDCKDDMKSFCDLLSCCFLAVQGCEECCSSYEHGCPQHRVQTICDKPVPSRAWATLPVSYLAINKVGTTSTGSPVYGVFARKTIPKRTQFGPIEGVLVKTDDPHMILADREEPQLELLVESETGAMLKLDTGCENSSNWMRFVRAAESFKDQNLILSQQGHSLYFTTTRVIHPRQELQVWYSFPYANKRGLSLLQPEKEKQAVEEMEHVWPCFECNERFVSSEELQKHLNVHDNERLYPYQCHTCHRAFPRNYSLKRHQLLHAGDKKYICETCGHQFSHVHNRDRHVRKHHKNHGLENGGIHASNMFMKKTPPGPGSEWLCSHCSLTFSSASVLNLHTLAHAADNLEETETITGLPSDFHSEFPSKKELIEHVSAHGKLTPPQLRTRLRSVNPAKPWKCELCYKSFASEDRLQRHMLVHGAEESKPLQCDVCYKRFLNNSALACHIKIHTEKKIFECPICKAVFDQVLALKEHVHMHAENGFFTCPQCNKVFDEYSLIRKHIRAFHSDRKHTCSYCSKLFPTLDKLRMHMLRHSDHREFLCANCGKQFKRKDKLKEHMKRMHSAERELRLAMKPHRTPTAKKFMPKVSPTDYHRFIYKCHTCLLGFKRRGMLVNHLAKRHPDISPDSVPELNLPILKTTRDYYCQYCEKIYKSSSKRKAHILKNHPGAELPMSNRRKGGVPDIPGLPNPTFSQTVGSVTTHPHGCPWCHKQYASKAKLLQHQRKKHIDLLPQSQQSPRVLKNPNSPGGPEGGKFLPISVTSAAPAPPACEAQVVQLQNTADSVVTSQTISIIPEYQITGTEEALREYQESGIIIDASALKRPLKSLADGVSADLLTQAMTELSQISEFRVSVSGSTTNGQDHYFKIVQTSSNPVTLTQSEEAGNHPDISTPPHTPGQDHQDPMSPAAAPAPTTTSHLQHLLTSDQSYSLPSSPAATAPLSSSPGPRAWTQDHATYTPYTAR</sequence>
<dbReference type="Pfam" id="PF00096">
    <property type="entry name" value="zf-C2H2"/>
    <property type="match status" value="4"/>
</dbReference>
<dbReference type="GO" id="GO:0008170">
    <property type="term" value="F:N-methyltransferase activity"/>
    <property type="evidence" value="ECO:0007669"/>
    <property type="project" value="UniProtKB-ARBA"/>
</dbReference>
<feature type="domain" description="C2H2-type" evidence="9">
    <location>
        <begin position="710"/>
        <end position="737"/>
    </location>
</feature>
<keyword evidence="2" id="KW-0479">Metal-binding</keyword>
<feature type="domain" description="C2H2-type" evidence="9">
    <location>
        <begin position="1039"/>
        <end position="1067"/>
    </location>
</feature>
<feature type="domain" description="C2H2-type" evidence="9">
    <location>
        <begin position="740"/>
        <end position="767"/>
    </location>
</feature>
<name>A0A6L2PD62_COPFO</name>
<feature type="region of interest" description="Disordered" evidence="8">
    <location>
        <begin position="1"/>
        <end position="44"/>
    </location>
</feature>
<keyword evidence="5" id="KW-0862">Zinc</keyword>
<dbReference type="GO" id="GO:0008757">
    <property type="term" value="F:S-adenosylmethionine-dependent methyltransferase activity"/>
    <property type="evidence" value="ECO:0007669"/>
    <property type="project" value="UniProtKB-ARBA"/>
</dbReference>
<dbReference type="PANTHER" id="PTHR24381">
    <property type="entry name" value="ZINC FINGER PROTEIN"/>
    <property type="match status" value="1"/>
</dbReference>
<evidence type="ECO:0000313" key="11">
    <source>
        <dbReference type="EMBL" id="GFG30499.1"/>
    </source>
</evidence>
<dbReference type="PANTHER" id="PTHR24381:SF393">
    <property type="entry name" value="CHROMATIN-LINKED ADAPTOR FOR MSL PROTEINS, ISOFORM B"/>
    <property type="match status" value="1"/>
</dbReference>
<feature type="region of interest" description="Disordered" evidence="8">
    <location>
        <begin position="1230"/>
        <end position="1254"/>
    </location>
</feature>
<evidence type="ECO:0000256" key="8">
    <source>
        <dbReference type="SAM" id="MobiDB-lite"/>
    </source>
</evidence>
<dbReference type="Pfam" id="PF21549">
    <property type="entry name" value="PRDM2_PR"/>
    <property type="match status" value="1"/>
</dbReference>
<feature type="compositionally biased region" description="Polar residues" evidence="8">
    <location>
        <begin position="1451"/>
        <end position="1461"/>
    </location>
</feature>
<feature type="domain" description="C2H2-type" evidence="9">
    <location>
        <begin position="1203"/>
        <end position="1231"/>
    </location>
</feature>
<dbReference type="Pfam" id="PF13894">
    <property type="entry name" value="zf-C2H2_4"/>
    <property type="match status" value="1"/>
</dbReference>
<feature type="compositionally biased region" description="Polar residues" evidence="8">
    <location>
        <begin position="1231"/>
        <end position="1245"/>
    </location>
</feature>
<organism evidence="11 12">
    <name type="scientific">Coptotermes formosanus</name>
    <name type="common">Formosan subterranean termite</name>
    <dbReference type="NCBI Taxonomy" id="36987"/>
    <lineage>
        <taxon>Eukaryota</taxon>
        <taxon>Metazoa</taxon>
        <taxon>Ecdysozoa</taxon>
        <taxon>Arthropoda</taxon>
        <taxon>Hexapoda</taxon>
        <taxon>Insecta</taxon>
        <taxon>Pterygota</taxon>
        <taxon>Neoptera</taxon>
        <taxon>Polyneoptera</taxon>
        <taxon>Dictyoptera</taxon>
        <taxon>Blattodea</taxon>
        <taxon>Blattoidea</taxon>
        <taxon>Termitoidae</taxon>
        <taxon>Rhinotermitidae</taxon>
        <taxon>Coptotermes</taxon>
    </lineage>
</organism>
<evidence type="ECO:0000256" key="7">
    <source>
        <dbReference type="PROSITE-ProRule" id="PRU00042"/>
    </source>
</evidence>
<dbReference type="EMBL" id="BLKM01000227">
    <property type="protein sequence ID" value="GFG30499.1"/>
    <property type="molecule type" value="Genomic_DNA"/>
</dbReference>
<dbReference type="PROSITE" id="PS50280">
    <property type="entry name" value="SET"/>
    <property type="match status" value="1"/>
</dbReference>
<evidence type="ECO:0000259" key="9">
    <source>
        <dbReference type="PROSITE" id="PS50157"/>
    </source>
</evidence>
<comment type="subcellular location">
    <subcellularLocation>
        <location evidence="1">Nucleus</location>
    </subcellularLocation>
</comment>
<keyword evidence="4 7" id="KW-0863">Zinc-finger</keyword>
<keyword evidence="6" id="KW-0539">Nucleus</keyword>
<proteinExistence type="predicted"/>
<feature type="domain" description="SET" evidence="10">
    <location>
        <begin position="564"/>
        <end position="682"/>
    </location>
</feature>
<dbReference type="InterPro" id="IPR046341">
    <property type="entry name" value="SET_dom_sf"/>
</dbReference>
<dbReference type="GO" id="GO:0005634">
    <property type="term" value="C:nucleus"/>
    <property type="evidence" value="ECO:0007669"/>
    <property type="project" value="UniProtKB-SubCell"/>
</dbReference>
<dbReference type="OrthoDB" id="3535323at2759"/>
<dbReference type="InParanoid" id="A0A6L2PD62"/>
<feature type="domain" description="C2H2-type" evidence="9">
    <location>
        <begin position="955"/>
        <end position="978"/>
    </location>
</feature>
<keyword evidence="3" id="KW-0677">Repeat</keyword>
<evidence type="ECO:0000256" key="5">
    <source>
        <dbReference type="ARBA" id="ARBA00022833"/>
    </source>
</evidence>
<evidence type="ECO:0000256" key="6">
    <source>
        <dbReference type="ARBA" id="ARBA00023242"/>
    </source>
</evidence>
<keyword evidence="12" id="KW-1185">Reference proteome</keyword>
<evidence type="ECO:0008006" key="13">
    <source>
        <dbReference type="Google" id="ProtNLM"/>
    </source>
</evidence>
<dbReference type="InterPro" id="IPR001214">
    <property type="entry name" value="SET_dom"/>
</dbReference>
<dbReference type="SMART" id="SM00355">
    <property type="entry name" value="ZnF_C2H2"/>
    <property type="match status" value="13"/>
</dbReference>
<feature type="compositionally biased region" description="Polar residues" evidence="8">
    <location>
        <begin position="20"/>
        <end position="30"/>
    </location>
</feature>
<dbReference type="PROSITE" id="PS50157">
    <property type="entry name" value="ZINC_FINGER_C2H2_2"/>
    <property type="match status" value="13"/>
</dbReference>
<feature type="domain" description="C2H2-type" evidence="9">
    <location>
        <begin position="1011"/>
        <end position="1038"/>
    </location>
</feature>
<evidence type="ECO:0000256" key="4">
    <source>
        <dbReference type="ARBA" id="ARBA00022771"/>
    </source>
</evidence>
<feature type="domain" description="C2H2-type" evidence="9">
    <location>
        <begin position="983"/>
        <end position="1011"/>
    </location>
</feature>
<evidence type="ECO:0000313" key="12">
    <source>
        <dbReference type="Proteomes" id="UP000502823"/>
    </source>
</evidence>
<dbReference type="PROSITE" id="PS00028">
    <property type="entry name" value="ZINC_FINGER_C2H2_1"/>
    <property type="match status" value="12"/>
</dbReference>
<feature type="domain" description="C2H2-type" evidence="9">
    <location>
        <begin position="1142"/>
        <end position="1170"/>
    </location>
</feature>
<feature type="domain" description="C2H2-type" evidence="9">
    <location>
        <begin position="1097"/>
        <end position="1125"/>
    </location>
</feature>
<gene>
    <name evidence="11" type="ORF">Cfor_08122</name>
</gene>
<dbReference type="GO" id="GO:0000977">
    <property type="term" value="F:RNA polymerase II transcription regulatory region sequence-specific DNA binding"/>
    <property type="evidence" value="ECO:0007669"/>
    <property type="project" value="TreeGrafter"/>
</dbReference>
<dbReference type="Gene3D" id="3.30.160.60">
    <property type="entry name" value="Classic Zinc Finger"/>
    <property type="match status" value="8"/>
</dbReference>
<dbReference type="SUPFAM" id="SSF57667">
    <property type="entry name" value="beta-beta-alpha zinc fingers"/>
    <property type="match status" value="5"/>
</dbReference>
<dbReference type="GO" id="GO:0000981">
    <property type="term" value="F:DNA-binding transcription factor activity, RNA polymerase II-specific"/>
    <property type="evidence" value="ECO:0007669"/>
    <property type="project" value="TreeGrafter"/>
</dbReference>
<dbReference type="FunFam" id="3.30.160.60:FF:001316">
    <property type="entry name" value="PR domain zinc finger protein 10"/>
    <property type="match status" value="1"/>
</dbReference>
<feature type="compositionally biased region" description="Low complexity" evidence="8">
    <location>
        <begin position="135"/>
        <end position="154"/>
    </location>
</feature>
<feature type="domain" description="C2H2-type" evidence="9">
    <location>
        <begin position="819"/>
        <end position="846"/>
    </location>
</feature>
<reference evidence="12" key="1">
    <citation type="submission" date="2020-01" db="EMBL/GenBank/DDBJ databases">
        <title>Draft genome sequence of the Termite Coptotermes fromosanus.</title>
        <authorList>
            <person name="Itakura S."/>
            <person name="Yosikawa Y."/>
            <person name="Umezawa K."/>
        </authorList>
    </citation>
    <scope>NUCLEOTIDE SEQUENCE [LARGE SCALE GENOMIC DNA]</scope>
</reference>
<dbReference type="Proteomes" id="UP000502823">
    <property type="component" value="Unassembled WGS sequence"/>
</dbReference>
<evidence type="ECO:0000256" key="2">
    <source>
        <dbReference type="ARBA" id="ARBA00022723"/>
    </source>
</evidence>
<feature type="region of interest" description="Disordered" evidence="8">
    <location>
        <begin position="135"/>
        <end position="183"/>
    </location>
</feature>
<dbReference type="GO" id="GO:0008270">
    <property type="term" value="F:zinc ion binding"/>
    <property type="evidence" value="ECO:0007669"/>
    <property type="project" value="UniProtKB-KW"/>
</dbReference>
<protein>
    <recommendedName>
        <fullName evidence="13">PR domain zinc finger protein 10</fullName>
    </recommendedName>
</protein>
<feature type="region of interest" description="Disordered" evidence="8">
    <location>
        <begin position="70"/>
        <end position="100"/>
    </location>
</feature>
<dbReference type="Gene3D" id="2.170.270.10">
    <property type="entry name" value="SET domain"/>
    <property type="match status" value="1"/>
</dbReference>
<dbReference type="GO" id="GO:0008276">
    <property type="term" value="F:protein methyltransferase activity"/>
    <property type="evidence" value="ECO:0007669"/>
    <property type="project" value="UniProtKB-ARBA"/>
</dbReference>
<evidence type="ECO:0000256" key="3">
    <source>
        <dbReference type="ARBA" id="ARBA00022737"/>
    </source>
</evidence>
<feature type="domain" description="C2H2-type" evidence="9">
    <location>
        <begin position="897"/>
        <end position="924"/>
    </location>
</feature>
<feature type="compositionally biased region" description="Low complexity" evidence="8">
    <location>
        <begin position="162"/>
        <end position="178"/>
    </location>
</feature>
<dbReference type="SUPFAM" id="SSF82199">
    <property type="entry name" value="SET domain"/>
    <property type="match status" value="1"/>
</dbReference>
<comment type="caution">
    <text evidence="11">The sequence shown here is derived from an EMBL/GenBank/DDBJ whole genome shotgun (WGS) entry which is preliminary data.</text>
</comment>
<dbReference type="InterPro" id="IPR036236">
    <property type="entry name" value="Znf_C2H2_sf"/>
</dbReference>
<feature type="domain" description="C2H2-type" evidence="9">
    <location>
        <begin position="927"/>
        <end position="954"/>
    </location>
</feature>
<feature type="domain" description="C2H2-type" evidence="9">
    <location>
        <begin position="768"/>
        <end position="795"/>
    </location>
</feature>